<evidence type="ECO:0008006" key="5">
    <source>
        <dbReference type="Google" id="ProtNLM"/>
    </source>
</evidence>
<dbReference type="PANTHER" id="PTHR38111">
    <property type="entry name" value="ZN(2)-C6 FUNGAL-TYPE DOMAIN-CONTAINING PROTEIN-RELATED"/>
    <property type="match status" value="1"/>
</dbReference>
<gene>
    <name evidence="3" type="ORF">M440DRAFT_1339659</name>
</gene>
<evidence type="ECO:0000256" key="2">
    <source>
        <dbReference type="SAM" id="MobiDB-lite"/>
    </source>
</evidence>
<feature type="non-terminal residue" evidence="3">
    <location>
        <position position="1"/>
    </location>
</feature>
<dbReference type="STRING" id="983965.A0A2T4BVQ8"/>
<name>A0A2T4BVQ8_TRILO</name>
<protein>
    <recommendedName>
        <fullName evidence="5">Zn(2)-C6 fungal-type domain-containing protein</fullName>
    </recommendedName>
</protein>
<dbReference type="CDD" id="cd00067">
    <property type="entry name" value="GAL4"/>
    <property type="match status" value="1"/>
</dbReference>
<dbReference type="PANTHER" id="PTHR38111:SF9">
    <property type="entry name" value="ZN(2)-C6 FUNGAL-TYPE DOMAIN-CONTAINING PROTEIN"/>
    <property type="match status" value="1"/>
</dbReference>
<keyword evidence="4" id="KW-1185">Reference proteome</keyword>
<dbReference type="OrthoDB" id="4491390at2759"/>
<evidence type="ECO:0000256" key="1">
    <source>
        <dbReference type="ARBA" id="ARBA00023242"/>
    </source>
</evidence>
<dbReference type="InterPro" id="IPR001138">
    <property type="entry name" value="Zn2Cys6_DnaBD"/>
</dbReference>
<sequence>KCDQKSPSCSQCLLTGRTCGGYHRQATFVQGDIGTTKPRRRKAHAPDDPHSPAPRTLSSELDFLISLIIESFTPAEERSLVSAVDGSAACLDSRVCGTWVTLLPTIVARASVHLDVLQCAVRTLGYTILNKIPRALEEYGETIRLFTCTLGVAGDGSFEEFLAVVLCLTIAEGPRLFKMALRISCSQAFVTIPFSSEPKSLMRSLLDQISGLPSLLQRLDALSNGSPKDQAEDIVALYRDFDAQILRLEDWERKLNTSAASRLLWWPIALSLETGTAFPISYEFTNVLVGNTIIHYWGFLLVIHLSRETL</sequence>
<dbReference type="AlphaFoldDB" id="A0A2T4BVQ8"/>
<dbReference type="GO" id="GO:0000981">
    <property type="term" value="F:DNA-binding transcription factor activity, RNA polymerase II-specific"/>
    <property type="evidence" value="ECO:0007669"/>
    <property type="project" value="InterPro"/>
</dbReference>
<dbReference type="InterPro" id="IPR053178">
    <property type="entry name" value="Osmoadaptation_assoc"/>
</dbReference>
<accession>A0A2T4BVQ8</accession>
<reference evidence="3 4" key="1">
    <citation type="submission" date="2016-07" db="EMBL/GenBank/DDBJ databases">
        <title>Multiple horizontal gene transfer events from other fungi enriched the ability of initially mycotrophic Trichoderma (Ascomycota) to feed on dead plant biomass.</title>
        <authorList>
            <consortium name="DOE Joint Genome Institute"/>
            <person name="Aerts A."/>
            <person name="Atanasova L."/>
            <person name="Chenthamara K."/>
            <person name="Zhang J."/>
            <person name="Grujic M."/>
            <person name="Henrissat B."/>
            <person name="Kuo A."/>
            <person name="Salamov A."/>
            <person name="Lipzen A."/>
            <person name="Labutti K."/>
            <person name="Barry K."/>
            <person name="Miao Y."/>
            <person name="Rahimi M.J."/>
            <person name="Shen Q."/>
            <person name="Grigoriev I.V."/>
            <person name="Kubicek C.P."/>
            <person name="Druzhinina I.S."/>
        </authorList>
    </citation>
    <scope>NUCLEOTIDE SEQUENCE [LARGE SCALE GENOMIC DNA]</scope>
    <source>
        <strain evidence="3 4">ATCC 18648</strain>
    </source>
</reference>
<dbReference type="Proteomes" id="UP000240760">
    <property type="component" value="Unassembled WGS sequence"/>
</dbReference>
<evidence type="ECO:0000313" key="4">
    <source>
        <dbReference type="Proteomes" id="UP000240760"/>
    </source>
</evidence>
<proteinExistence type="predicted"/>
<dbReference type="EMBL" id="KZ679138">
    <property type="protein sequence ID" value="PTB73385.1"/>
    <property type="molecule type" value="Genomic_DNA"/>
</dbReference>
<evidence type="ECO:0000313" key="3">
    <source>
        <dbReference type="EMBL" id="PTB73385.1"/>
    </source>
</evidence>
<dbReference type="GO" id="GO:0008270">
    <property type="term" value="F:zinc ion binding"/>
    <property type="evidence" value="ECO:0007669"/>
    <property type="project" value="InterPro"/>
</dbReference>
<feature type="region of interest" description="Disordered" evidence="2">
    <location>
        <begin position="33"/>
        <end position="56"/>
    </location>
</feature>
<keyword evidence="1" id="KW-0539">Nucleus</keyword>
<organism evidence="3 4">
    <name type="scientific">Trichoderma longibrachiatum ATCC 18648</name>
    <dbReference type="NCBI Taxonomy" id="983965"/>
    <lineage>
        <taxon>Eukaryota</taxon>
        <taxon>Fungi</taxon>
        <taxon>Dikarya</taxon>
        <taxon>Ascomycota</taxon>
        <taxon>Pezizomycotina</taxon>
        <taxon>Sordariomycetes</taxon>
        <taxon>Hypocreomycetidae</taxon>
        <taxon>Hypocreales</taxon>
        <taxon>Hypocreaceae</taxon>
        <taxon>Trichoderma</taxon>
    </lineage>
</organism>